<accession>A0A370U257</accession>
<dbReference type="AlphaFoldDB" id="A0A370U257"/>
<feature type="compositionally biased region" description="Pro residues" evidence="1">
    <location>
        <begin position="208"/>
        <end position="220"/>
    </location>
</feature>
<feature type="region of interest" description="Disordered" evidence="1">
    <location>
        <begin position="305"/>
        <end position="328"/>
    </location>
</feature>
<dbReference type="EMBL" id="NPIC01000001">
    <property type="protein sequence ID" value="RDL41869.1"/>
    <property type="molecule type" value="Genomic_DNA"/>
</dbReference>
<evidence type="ECO:0000313" key="2">
    <source>
        <dbReference type="EMBL" id="RDL41869.1"/>
    </source>
</evidence>
<evidence type="ECO:0000256" key="1">
    <source>
        <dbReference type="SAM" id="MobiDB-lite"/>
    </source>
</evidence>
<evidence type="ECO:0000313" key="3">
    <source>
        <dbReference type="Proteomes" id="UP000254866"/>
    </source>
</evidence>
<dbReference type="GeneID" id="43594697"/>
<dbReference type="Proteomes" id="UP000254866">
    <property type="component" value="Unassembled WGS sequence"/>
</dbReference>
<organism evidence="2 3">
    <name type="scientific">Venustampulla echinocandica</name>
    <dbReference type="NCBI Taxonomy" id="2656787"/>
    <lineage>
        <taxon>Eukaryota</taxon>
        <taxon>Fungi</taxon>
        <taxon>Dikarya</taxon>
        <taxon>Ascomycota</taxon>
        <taxon>Pezizomycotina</taxon>
        <taxon>Leotiomycetes</taxon>
        <taxon>Helotiales</taxon>
        <taxon>Pleuroascaceae</taxon>
        <taxon>Venustampulla</taxon>
    </lineage>
</organism>
<name>A0A370U257_9HELO</name>
<dbReference type="OrthoDB" id="5329403at2759"/>
<reference evidence="2 3" key="1">
    <citation type="journal article" date="2018" name="IMA Fungus">
        <title>IMA Genome-F 9: Draft genome sequence of Annulohypoxylon stygium, Aspergillus mulundensis, Berkeleyomyces basicola (syn. Thielaviopsis basicola), Ceratocystis smalleyi, two Cercospora beticola strains, Coleophoma cylindrospora, Fusarium fracticaudum, Phialophora cf. hyalina, and Morchella septimelata.</title>
        <authorList>
            <person name="Wingfield B.D."/>
            <person name="Bills G.F."/>
            <person name="Dong Y."/>
            <person name="Huang W."/>
            <person name="Nel W.J."/>
            <person name="Swalarsk-Parry B.S."/>
            <person name="Vaghefi N."/>
            <person name="Wilken P.M."/>
            <person name="An Z."/>
            <person name="de Beer Z.W."/>
            <person name="De Vos L."/>
            <person name="Chen L."/>
            <person name="Duong T.A."/>
            <person name="Gao Y."/>
            <person name="Hammerbacher A."/>
            <person name="Kikkert J.R."/>
            <person name="Li Y."/>
            <person name="Li H."/>
            <person name="Li K."/>
            <person name="Li Q."/>
            <person name="Liu X."/>
            <person name="Ma X."/>
            <person name="Naidoo K."/>
            <person name="Pethybridge S.J."/>
            <person name="Sun J."/>
            <person name="Steenkamp E.T."/>
            <person name="van der Nest M.A."/>
            <person name="van Wyk S."/>
            <person name="Wingfield M.J."/>
            <person name="Xiong C."/>
            <person name="Yue Q."/>
            <person name="Zhang X."/>
        </authorList>
    </citation>
    <scope>NUCLEOTIDE SEQUENCE [LARGE SCALE GENOMIC DNA]</scope>
    <source>
        <strain evidence="2 3">BP 5553</strain>
    </source>
</reference>
<gene>
    <name evidence="2" type="ORF">BP5553_01848</name>
</gene>
<feature type="compositionally biased region" description="Basic and acidic residues" evidence="1">
    <location>
        <begin position="113"/>
        <end position="138"/>
    </location>
</feature>
<feature type="compositionally biased region" description="Polar residues" evidence="1">
    <location>
        <begin position="305"/>
        <end position="321"/>
    </location>
</feature>
<feature type="compositionally biased region" description="Polar residues" evidence="1">
    <location>
        <begin position="139"/>
        <end position="149"/>
    </location>
</feature>
<sequence>MTPAGNSAKALQQNRPRPTVPRPIVPAVPLTYVQKRPKHQVTSAKPKAQEDGVQAAPSATVVDEQPSSPITEATPAITNGTLGVQAPEENKEPTSPQATIASDGNKEVTQSAADEREGSAQEPLSEDRQQTPRTDPSDGRSSTSRSTYQMPPASFLPANQNHFPSQPVFNNHPAMHHSHPSVGSVRFGAYGGSDNSSPAPPLSAENAPPYPFPPPPPPPQHVAARYGPQQSNGGPTGHSHQLSNGYSPMGPPGLQGFYPRQDGMMNQGPGTDNFARRQMAAFGPPDGYSPSHTPFGMEAQRFNTYDPSTPHSFQGSQSSAPNEPENGLAFHARHPTAVISNGNNGHIDDIRLYQQPPRPNQRTGSQVLAPGPNIFTMPPPPQLPMGVDHLDGLVNYLQSQFGNATFADYTLELRYSDDRAPPVRIPGHNLMLARSPTLKLLMTAQAQESDSDGMVVRTILIESDDPFLRSDAFWMAMQRLYGAPLLDLGALAAINVLPNTQLPSPMPGTPADRFDLALGYAAAGHLLRIPPVISRGIEIASHFVNWATIEKALDFALDGGLDSQWTLQSPQNNGQCPSTYGPAVNMLIHQSLNFIIPSFPPNFELDTSAGDFTRSRRLPAVIDEKPTANPRLSSIKFGDHPTEESVRSTTASAEMITLSKVLLNLPFHLLKYVLESPRLGNVQGWATTALRQKVMHDVVEEREKRRIKVHSNPHVPNAKRKANEKAWETVGWQEAVEHLGGNEATPTLTRTWVEFLL</sequence>
<feature type="compositionally biased region" description="Polar residues" evidence="1">
    <location>
        <begin position="65"/>
        <end position="82"/>
    </location>
</feature>
<feature type="region of interest" description="Disordered" evidence="1">
    <location>
        <begin position="1"/>
        <end position="252"/>
    </location>
</feature>
<comment type="caution">
    <text evidence="2">The sequence shown here is derived from an EMBL/GenBank/DDBJ whole genome shotgun (WGS) entry which is preliminary data.</text>
</comment>
<protein>
    <submittedName>
        <fullName evidence="2">Uncharacterized protein</fullName>
    </submittedName>
</protein>
<feature type="compositionally biased region" description="Polar residues" evidence="1">
    <location>
        <begin position="228"/>
        <end position="246"/>
    </location>
</feature>
<feature type="compositionally biased region" description="Polar residues" evidence="1">
    <location>
        <begin position="157"/>
        <end position="169"/>
    </location>
</feature>
<proteinExistence type="predicted"/>
<feature type="compositionally biased region" description="Polar residues" evidence="1">
    <location>
        <begin position="93"/>
        <end position="112"/>
    </location>
</feature>
<dbReference type="RefSeq" id="XP_031874525.1">
    <property type="nucleotide sequence ID" value="XM_032010471.1"/>
</dbReference>
<keyword evidence="3" id="KW-1185">Reference proteome</keyword>